<dbReference type="STRING" id="206665.SAMN04488516_10719"/>
<proteinExistence type="predicted"/>
<dbReference type="SUPFAM" id="SSF142433">
    <property type="entry name" value="CinA-like"/>
    <property type="match status" value="1"/>
</dbReference>
<dbReference type="InterPro" id="IPR036653">
    <property type="entry name" value="CinA-like_C"/>
</dbReference>
<accession>A0A1H0E8A4</accession>
<dbReference type="Pfam" id="PF02464">
    <property type="entry name" value="CinA"/>
    <property type="match status" value="1"/>
</dbReference>
<dbReference type="AlphaFoldDB" id="A0A1H0E8A4"/>
<feature type="domain" description="CinA C-terminal" evidence="1">
    <location>
        <begin position="18"/>
        <end position="163"/>
    </location>
</feature>
<evidence type="ECO:0000313" key="2">
    <source>
        <dbReference type="EMBL" id="SDN78677.1"/>
    </source>
</evidence>
<dbReference type="EMBL" id="FNIN01000007">
    <property type="protein sequence ID" value="SDN78677.1"/>
    <property type="molecule type" value="Genomic_DNA"/>
</dbReference>
<keyword evidence="3" id="KW-1185">Reference proteome</keyword>
<reference evidence="2 3" key="1">
    <citation type="submission" date="2016-10" db="EMBL/GenBank/DDBJ databases">
        <authorList>
            <person name="de Groot N.N."/>
        </authorList>
    </citation>
    <scope>NUCLEOTIDE SEQUENCE [LARGE SCALE GENOMIC DNA]</scope>
    <source>
        <strain evidence="2 3">DSM 15269</strain>
    </source>
</reference>
<dbReference type="InterPro" id="IPR008136">
    <property type="entry name" value="CinA_C"/>
</dbReference>
<dbReference type="Gene3D" id="3.90.950.20">
    <property type="entry name" value="CinA-like"/>
    <property type="match status" value="1"/>
</dbReference>
<evidence type="ECO:0000259" key="1">
    <source>
        <dbReference type="Pfam" id="PF02464"/>
    </source>
</evidence>
<dbReference type="Proteomes" id="UP000199602">
    <property type="component" value="Unassembled WGS sequence"/>
</dbReference>
<protein>
    <submittedName>
        <fullName evidence="2">Nicotinamide-nucleotide amidase</fullName>
    </submittedName>
</protein>
<dbReference type="NCBIfam" id="TIGR00199">
    <property type="entry name" value="PncC_domain"/>
    <property type="match status" value="1"/>
</dbReference>
<evidence type="ECO:0000313" key="3">
    <source>
        <dbReference type="Proteomes" id="UP000199602"/>
    </source>
</evidence>
<gene>
    <name evidence="2" type="ORF">SAMN04488516_10719</name>
</gene>
<organism evidence="2 3">
    <name type="scientific">Desulfonauticus submarinus</name>
    <dbReference type="NCBI Taxonomy" id="206665"/>
    <lineage>
        <taxon>Bacteria</taxon>
        <taxon>Pseudomonadati</taxon>
        <taxon>Thermodesulfobacteriota</taxon>
        <taxon>Desulfovibrionia</taxon>
        <taxon>Desulfovibrionales</taxon>
        <taxon>Desulfonauticaceae</taxon>
        <taxon>Desulfonauticus</taxon>
    </lineage>
</organism>
<name>A0A1H0E8A4_9BACT</name>
<sequence length="166" mass="18220">MYMGGEMNSDCLVDTLNLAELLVKKNYFLSVAESCTGGLLSNLLTNCPGSSEWFKGGIIAYSNEIKRKLLNVEENILQRYGAVSKQCVLQMVEGLVRLFNTEVGISISGIAGPGGGSLLKPVGTVFQGFWIKEKVWVKKYFFTGSRIEIKEQSVKAALTELITNLL</sequence>